<evidence type="ECO:0000256" key="5">
    <source>
        <dbReference type="ARBA" id="ARBA00022989"/>
    </source>
</evidence>
<evidence type="ECO:0000256" key="1">
    <source>
        <dbReference type="ARBA" id="ARBA00004141"/>
    </source>
</evidence>
<evidence type="ECO:0000313" key="8">
    <source>
        <dbReference type="EMBL" id="KAF6167167.1"/>
    </source>
</evidence>
<evidence type="ECO:0000313" key="9">
    <source>
        <dbReference type="Proteomes" id="UP000541444"/>
    </source>
</evidence>
<dbReference type="PANTHER" id="PTHR16318">
    <property type="entry name" value="GAMMA-SECRETASE SUBUNIT PEN-2"/>
    <property type="match status" value="1"/>
</dbReference>
<keyword evidence="3 7" id="KW-0812">Transmembrane</keyword>
<name>A0A7J7NJ17_9MAGN</name>
<keyword evidence="9" id="KW-1185">Reference proteome</keyword>
<organism evidence="8 9">
    <name type="scientific">Kingdonia uniflora</name>
    <dbReference type="NCBI Taxonomy" id="39325"/>
    <lineage>
        <taxon>Eukaryota</taxon>
        <taxon>Viridiplantae</taxon>
        <taxon>Streptophyta</taxon>
        <taxon>Embryophyta</taxon>
        <taxon>Tracheophyta</taxon>
        <taxon>Spermatophyta</taxon>
        <taxon>Magnoliopsida</taxon>
        <taxon>Ranunculales</taxon>
        <taxon>Circaeasteraceae</taxon>
        <taxon>Kingdonia</taxon>
    </lineage>
</organism>
<evidence type="ECO:0000256" key="3">
    <source>
        <dbReference type="ARBA" id="ARBA00022692"/>
    </source>
</evidence>
<dbReference type="GO" id="GO:0007219">
    <property type="term" value="P:Notch signaling pathway"/>
    <property type="evidence" value="ECO:0007669"/>
    <property type="project" value="UniProtKB-KW"/>
</dbReference>
<comment type="similarity">
    <text evidence="2">Belongs to the PEN-2 family.</text>
</comment>
<evidence type="ECO:0000256" key="6">
    <source>
        <dbReference type="ARBA" id="ARBA00023136"/>
    </source>
</evidence>
<protein>
    <submittedName>
        <fullName evidence="8">Uncharacterized protein</fullName>
    </submittedName>
</protein>
<dbReference type="EMBL" id="JACGCM010000764">
    <property type="protein sequence ID" value="KAF6167167.1"/>
    <property type="molecule type" value="Genomic_DNA"/>
</dbReference>
<feature type="transmembrane region" description="Helical" evidence="7">
    <location>
        <begin position="6"/>
        <end position="28"/>
    </location>
</feature>
<comment type="subcellular location">
    <subcellularLocation>
        <location evidence="1">Membrane</location>
        <topology evidence="1">Multi-pass membrane protein</topology>
    </subcellularLocation>
</comment>
<comment type="caution">
    <text evidence="8">The sequence shown here is derived from an EMBL/GenBank/DDBJ whole genome shotgun (WGS) entry which is preliminary data.</text>
</comment>
<dbReference type="Pfam" id="PF10251">
    <property type="entry name" value="PEN-2"/>
    <property type="match status" value="1"/>
</dbReference>
<dbReference type="Proteomes" id="UP000541444">
    <property type="component" value="Unassembled WGS sequence"/>
</dbReference>
<dbReference type="GO" id="GO:0070765">
    <property type="term" value="C:gamma-secretase complex"/>
    <property type="evidence" value="ECO:0007669"/>
    <property type="project" value="TreeGrafter"/>
</dbReference>
<accession>A0A7J7NJ17</accession>
<gene>
    <name evidence="8" type="ORF">GIB67_029805</name>
</gene>
<dbReference type="PANTHER" id="PTHR16318:SF0">
    <property type="entry name" value="GAMMA-SECRETASE SUBUNIT PEN-2"/>
    <property type="match status" value="1"/>
</dbReference>
<evidence type="ECO:0000256" key="2">
    <source>
        <dbReference type="ARBA" id="ARBA00009607"/>
    </source>
</evidence>
<dbReference type="OrthoDB" id="524898at2759"/>
<evidence type="ECO:0000256" key="4">
    <source>
        <dbReference type="ARBA" id="ARBA00022976"/>
    </source>
</evidence>
<dbReference type="AlphaFoldDB" id="A0A7J7NJ17"/>
<keyword evidence="6 7" id="KW-0472">Membrane</keyword>
<sequence length="86" mass="9506">MIADVVGSAIGFTTFNVLLSAWALTFAIGGERLFGPVWGRLVMYNVADRLGLTDDNLDKTCNFFRHFPVKYAKLNSVFSLKSTNQG</sequence>
<evidence type="ECO:0000256" key="7">
    <source>
        <dbReference type="SAM" id="Phobius"/>
    </source>
</evidence>
<proteinExistence type="inferred from homology"/>
<keyword evidence="4" id="KW-0914">Notch signaling pathway</keyword>
<keyword evidence="5 7" id="KW-1133">Transmembrane helix</keyword>
<reference evidence="8 9" key="1">
    <citation type="journal article" date="2020" name="IScience">
        <title>Genome Sequencing of the Endangered Kingdonia uniflora (Circaeasteraceae, Ranunculales) Reveals Potential Mechanisms of Evolutionary Specialization.</title>
        <authorList>
            <person name="Sun Y."/>
            <person name="Deng T."/>
            <person name="Zhang A."/>
            <person name="Moore M.J."/>
            <person name="Landis J.B."/>
            <person name="Lin N."/>
            <person name="Zhang H."/>
            <person name="Zhang X."/>
            <person name="Huang J."/>
            <person name="Zhang X."/>
            <person name="Sun H."/>
            <person name="Wang H."/>
        </authorList>
    </citation>
    <scope>NUCLEOTIDE SEQUENCE [LARGE SCALE GENOMIC DNA]</scope>
    <source>
        <strain evidence="8">TB1705</strain>
        <tissue evidence="8">Leaf</tissue>
    </source>
</reference>
<dbReference type="InterPro" id="IPR019379">
    <property type="entry name" value="Gamma_Secretase_Asp_P_PEN2"/>
</dbReference>